<proteinExistence type="predicted"/>
<gene>
    <name evidence="1" type="ORF">PACLA_8A039671</name>
</gene>
<dbReference type="EMBL" id="CACRXK020012379">
    <property type="protein sequence ID" value="CAB4023225.1"/>
    <property type="molecule type" value="Genomic_DNA"/>
</dbReference>
<organism evidence="1 2">
    <name type="scientific">Paramuricea clavata</name>
    <name type="common">Red gorgonian</name>
    <name type="synonym">Violescent sea-whip</name>
    <dbReference type="NCBI Taxonomy" id="317549"/>
    <lineage>
        <taxon>Eukaryota</taxon>
        <taxon>Metazoa</taxon>
        <taxon>Cnidaria</taxon>
        <taxon>Anthozoa</taxon>
        <taxon>Octocorallia</taxon>
        <taxon>Malacalcyonacea</taxon>
        <taxon>Plexauridae</taxon>
        <taxon>Paramuricea</taxon>
    </lineage>
</organism>
<name>A0A7D9J6S4_PARCT</name>
<sequence>MAKYMLKAPRYPSPLGEASYCRSKPRLSGAQWYCRDDTNLKCSHLLSEFRWEMDVIGLGMPSLVEMSAHFLRTGVM</sequence>
<evidence type="ECO:0000313" key="2">
    <source>
        <dbReference type="Proteomes" id="UP001152795"/>
    </source>
</evidence>
<comment type="caution">
    <text evidence="1">The sequence shown here is derived from an EMBL/GenBank/DDBJ whole genome shotgun (WGS) entry which is preliminary data.</text>
</comment>
<keyword evidence="2" id="KW-1185">Reference proteome</keyword>
<evidence type="ECO:0000313" key="1">
    <source>
        <dbReference type="EMBL" id="CAB4023225.1"/>
    </source>
</evidence>
<dbReference type="Proteomes" id="UP001152795">
    <property type="component" value="Unassembled WGS sequence"/>
</dbReference>
<protein>
    <submittedName>
        <fullName evidence="1">Uncharacterized protein</fullName>
    </submittedName>
</protein>
<accession>A0A7D9J6S4</accession>
<dbReference type="AlphaFoldDB" id="A0A7D9J6S4"/>
<reference evidence="1" key="1">
    <citation type="submission" date="2020-04" db="EMBL/GenBank/DDBJ databases">
        <authorList>
            <person name="Alioto T."/>
            <person name="Alioto T."/>
            <person name="Gomez Garrido J."/>
        </authorList>
    </citation>
    <scope>NUCLEOTIDE SEQUENCE</scope>
    <source>
        <strain evidence="1">A484AB</strain>
    </source>
</reference>